<dbReference type="eggNOG" id="ENOG502QSP5">
    <property type="taxonomic scope" value="Eukaryota"/>
</dbReference>
<keyword evidence="9" id="KW-1185">Reference proteome</keyword>
<dbReference type="GO" id="GO:0010997">
    <property type="term" value="F:anaphase-promoting complex binding"/>
    <property type="evidence" value="ECO:0007669"/>
    <property type="project" value="TreeGrafter"/>
</dbReference>
<feature type="compositionally biased region" description="Acidic residues" evidence="5">
    <location>
        <begin position="636"/>
        <end position="695"/>
    </location>
</feature>
<dbReference type="InterPro" id="IPR018564">
    <property type="entry name" value="Repl_chkpnt_MRC1_dom"/>
</dbReference>
<feature type="signal peptide" evidence="6">
    <location>
        <begin position="1"/>
        <end position="22"/>
    </location>
</feature>
<keyword evidence="2" id="KW-0597">Phosphoprotein</keyword>
<dbReference type="GO" id="GO:0005634">
    <property type="term" value="C:nucleus"/>
    <property type="evidence" value="ECO:0007669"/>
    <property type="project" value="UniProtKB-SubCell"/>
</dbReference>
<dbReference type="STRING" id="242507.G4MW58"/>
<evidence type="ECO:0000256" key="3">
    <source>
        <dbReference type="ARBA" id="ARBA00023242"/>
    </source>
</evidence>
<feature type="compositionally biased region" description="Low complexity" evidence="5">
    <location>
        <begin position="352"/>
        <end position="377"/>
    </location>
</feature>
<feature type="compositionally biased region" description="Acidic residues" evidence="5">
    <location>
        <begin position="1225"/>
        <end position="1240"/>
    </location>
</feature>
<feature type="compositionally biased region" description="Basic and acidic residues" evidence="5">
    <location>
        <begin position="954"/>
        <end position="969"/>
    </location>
</feature>
<evidence type="ECO:0000313" key="9">
    <source>
        <dbReference type="Proteomes" id="UP000009058"/>
    </source>
</evidence>
<dbReference type="OrthoDB" id="2130597at2759"/>
<reference evidence="8 9" key="1">
    <citation type="journal article" date="2005" name="Nature">
        <title>The genome sequence of the rice blast fungus Magnaporthe grisea.</title>
        <authorList>
            <person name="Dean R.A."/>
            <person name="Talbot N.J."/>
            <person name="Ebbole D.J."/>
            <person name="Farman M.L."/>
            <person name="Mitchell T.K."/>
            <person name="Orbach M.J."/>
            <person name="Thon M."/>
            <person name="Kulkarni R."/>
            <person name="Xu J.R."/>
            <person name="Pan H."/>
            <person name="Read N.D."/>
            <person name="Lee Y.H."/>
            <person name="Carbone I."/>
            <person name="Brown D."/>
            <person name="Oh Y.Y."/>
            <person name="Donofrio N."/>
            <person name="Jeong J.S."/>
            <person name="Soanes D.M."/>
            <person name="Djonovic S."/>
            <person name="Kolomiets E."/>
            <person name="Rehmeyer C."/>
            <person name="Li W."/>
            <person name="Harding M."/>
            <person name="Kim S."/>
            <person name="Lebrun M.H."/>
            <person name="Bohnert H."/>
            <person name="Coughlan S."/>
            <person name="Butler J."/>
            <person name="Calvo S."/>
            <person name="Ma L.J."/>
            <person name="Nicol R."/>
            <person name="Purcell S."/>
            <person name="Nusbaum C."/>
            <person name="Galagan J.E."/>
            <person name="Birren B.W."/>
        </authorList>
    </citation>
    <scope>NUCLEOTIDE SEQUENCE [LARGE SCALE GENOMIC DNA]</scope>
    <source>
        <strain evidence="9">70-15 / ATCC MYA-4617 / FGSC 8958</strain>
    </source>
</reference>
<keyword evidence="3" id="KW-0539">Nucleus</keyword>
<feature type="chain" id="PRO_5003465597" description="DNA replication checkpoint mediator MRC1 domain-containing protein" evidence="6">
    <location>
        <begin position="23"/>
        <end position="1407"/>
    </location>
</feature>
<sequence>MKSSVLNLFFIIYSAFVMNSQTLSSPASSPNASKPLTNLISPKSNLRRLLAGIDESSDEEDIRTPGTPSLAKTTREETPQLSHNDEDESEDDDAILRPRGRLASRMQADASNQVQLESEPTEGARNRVRRLLGLKPQEETTQTTAVGAKKAPVAQSVEAEDAEDEDEDEDDIRTRHTRRPNAPRRASRTSTPARDSSPDLFVTPSKELARPLDAGDISDGNANLPEDPNTSKRMKNRLLDLQQKRIAREKAEQEKNNKDQGLDEDEAAGGISGEESGNITDDDGGRRLTQEAASRPSARKASKKALEDMHRETQRLSRSLQLAHEAKTKKKITKASLFERFNFKPANEASKSTQPAEEQPAAAPVASSSRAATPASVHNTDAEMSESPTPPTSPPVADKPDGDGPSESLGTGHAMDTDQNSKAGDDEDLQEPSTLVAGATEERAVKKLDKGKGKAMTVDLDPVRDEVKPKRQFRVTLPNTVSVDLGENEDDLMIVNPKKSKLDAIFDNAPAQRKQCDGAMQALRVLAQLGGSPGKDQSRRRGKFGSAKQPTMTAGQLQLTLHQRAREQARIERERRFEALRAKGVHIQTEEEREREMQDVEDIMAAARREAEEIMLREKEESKAERKRSGEVDPLAWDDSDEEGDYIEAPEEQDSEVELSGSEEEDADMESSAEDETEAVTEDLVDDQPESDVDSYSDVAPQKSRRAKKHTTVISDDDEEDDLPVQKSTSPNHKPRAVEATPKSKSTVFRSPSTRAVESPLPPQSVLRSATKTFIPGLPVKAGEAAGLGLTQIFAGTMDDSQVDPFAPTLVSQPRPTFDAMAQTSFPQASIAEQPESSIMDTQRAPQQAEDTQDTGVNFNFDTQSQVHGLGSLMRDDVFTQASQFPEATQDGGFQGRTPLKERFIDLPQSTVDTVAVNDTQSREPSAIPESPVMRRGKLRRKVVAIDEDEDDAAQPRDENDEQMVHAEDDLIPGTQEAANAFSVLSKAAVRKEKQEAFDRKKSKAKEMFQEQAEESEDEYAGLGGAEGEDSDDDGEDVKDMIDDQTKASEAEKAKIAAIYADRERADDEKQVEKLFRDITSGMLRRKRGADYGDLSDEDDGGEARRRMKRRQFAKMQKALFADERVSKVAENPRTSAFMRTIEDRSDDEDMLDILAPSESQQDDAIPDSQPSVTEGAAPAVTGRLRGPQRRRKDLQKPSNLGEVRESLSDLLEEHNSMSSVVPATEEDSESDDADAEEDEAPRRPRSSGVNSNKENRNPRRMAAEVSVVDRISLKRSGSSVSSADNGSRSARIAFVAGSSSGSFKVPALLRRATTNSSMAASGNGVSSSTGTAISASTASAAATIGGDEAKVKKNASKRSGINYFARENERLAALAEKERRREQRKFKGAEDRSKVVGGLFGAGKFE</sequence>
<dbReference type="InParanoid" id="G4MW58"/>
<accession>G4MW58</accession>
<evidence type="ECO:0000256" key="1">
    <source>
        <dbReference type="ARBA" id="ARBA00004123"/>
    </source>
</evidence>
<feature type="compositionally biased region" description="Polar residues" evidence="5">
    <location>
        <begin position="835"/>
        <end position="860"/>
    </location>
</feature>
<evidence type="ECO:0000256" key="6">
    <source>
        <dbReference type="SAM" id="SignalP"/>
    </source>
</evidence>
<dbReference type="PANTHER" id="PTHR14396:SF10">
    <property type="entry name" value="CLASPIN"/>
    <property type="match status" value="1"/>
</dbReference>
<evidence type="ECO:0000313" key="8">
    <source>
        <dbReference type="EMBL" id="EHA55018.1"/>
    </source>
</evidence>
<feature type="compositionally biased region" description="Basic and acidic residues" evidence="5">
    <location>
        <begin position="1203"/>
        <end position="1216"/>
    </location>
</feature>
<dbReference type="HOGENOM" id="CLU_002311_0_0_1"/>
<feature type="region of interest" description="Disordered" evidence="5">
    <location>
        <begin position="529"/>
        <end position="555"/>
    </location>
</feature>
<reference key="2">
    <citation type="submission" date="2011-05" db="EMBL/GenBank/DDBJ databases">
        <title>The Genome Sequence of Magnaporthe oryzae 70-15.</title>
        <authorList>
            <consortium name="The Broad Institute Genome Sequencing Platform"/>
            <person name="Ma L.-J."/>
            <person name="Dead R."/>
            <person name="Young S.K."/>
            <person name="Zeng Q."/>
            <person name="Gargeya S."/>
            <person name="Fitzgerald M."/>
            <person name="Haas B."/>
            <person name="Abouelleil A."/>
            <person name="Alvarado L."/>
            <person name="Arachchi H.M."/>
            <person name="Berlin A."/>
            <person name="Brown A."/>
            <person name="Chapman S.B."/>
            <person name="Chen Z."/>
            <person name="Dunbar C."/>
            <person name="Freedman E."/>
            <person name="Gearin G."/>
            <person name="Gellesch M."/>
            <person name="Goldberg J."/>
            <person name="Griggs A."/>
            <person name="Gujja S."/>
            <person name="Heiman D."/>
            <person name="Howarth C."/>
            <person name="Larson L."/>
            <person name="Lui A."/>
            <person name="MacDonald P.J.P."/>
            <person name="Mehta T."/>
            <person name="Montmayeur A."/>
            <person name="Murphy C."/>
            <person name="Neiman D."/>
            <person name="Pearson M."/>
            <person name="Priest M."/>
            <person name="Roberts A."/>
            <person name="Saif S."/>
            <person name="Shea T."/>
            <person name="Shenoy N."/>
            <person name="Sisk P."/>
            <person name="Stolte C."/>
            <person name="Sykes S."/>
            <person name="Yandava C."/>
            <person name="Wortman J."/>
            <person name="Nusbaum C."/>
            <person name="Birren B."/>
        </authorList>
    </citation>
    <scope>NUCLEOTIDE SEQUENCE</scope>
    <source>
        <strain>70-15</strain>
    </source>
</reference>
<dbReference type="Proteomes" id="UP000009058">
    <property type="component" value="Chromosome 2"/>
</dbReference>
<dbReference type="PANTHER" id="PTHR14396">
    <property type="entry name" value="CLASPIN"/>
    <property type="match status" value="1"/>
</dbReference>
<dbReference type="GeneID" id="2679632"/>
<protein>
    <recommendedName>
        <fullName evidence="7">DNA replication checkpoint mediator MRC1 domain-containing protein</fullName>
    </recommendedName>
</protein>
<feature type="compositionally biased region" description="Basic and acidic residues" evidence="5">
    <location>
        <begin position="242"/>
        <end position="261"/>
    </location>
</feature>
<dbReference type="GO" id="GO:0007095">
    <property type="term" value="P:mitotic G2 DNA damage checkpoint signaling"/>
    <property type="evidence" value="ECO:0007669"/>
    <property type="project" value="TreeGrafter"/>
</dbReference>
<dbReference type="SMR" id="G4MW58"/>
<feature type="region of interest" description="Disordered" evidence="5">
    <location>
        <begin position="53"/>
        <end position="455"/>
    </location>
</feature>
<feature type="compositionally biased region" description="Basic and acidic residues" evidence="5">
    <location>
        <begin position="304"/>
        <end position="315"/>
    </location>
</feature>
<feature type="compositionally biased region" description="Acidic residues" evidence="5">
    <location>
        <begin position="158"/>
        <end position="171"/>
    </location>
</feature>
<feature type="region of interest" description="Disordered" evidence="5">
    <location>
        <begin position="834"/>
        <end position="860"/>
    </location>
</feature>
<name>G4MW58_PYRO7</name>
<dbReference type="InterPro" id="IPR024146">
    <property type="entry name" value="Claspin"/>
</dbReference>
<gene>
    <name evidence="8" type="ORF">MGG_01813</name>
</gene>
<feature type="region of interest" description="Disordered" evidence="5">
    <location>
        <begin position="1089"/>
        <end position="1110"/>
    </location>
</feature>
<evidence type="ECO:0000259" key="7">
    <source>
        <dbReference type="Pfam" id="PF09444"/>
    </source>
</evidence>
<feature type="compositionally biased region" description="Basic and acidic residues" evidence="5">
    <location>
        <begin position="1038"/>
        <end position="1052"/>
    </location>
</feature>
<dbReference type="KEGG" id="mgr:MGG_01813"/>
<feature type="region of interest" description="Disordered" evidence="5">
    <location>
        <begin position="1133"/>
        <end position="1264"/>
    </location>
</feature>
<feature type="domain" description="DNA replication checkpoint mediator MRC1" evidence="7">
    <location>
        <begin position="1001"/>
        <end position="1141"/>
    </location>
</feature>
<feature type="compositionally biased region" description="Basic and acidic residues" evidence="5">
    <location>
        <begin position="993"/>
        <end position="1009"/>
    </location>
</feature>
<dbReference type="EMBL" id="CM001232">
    <property type="protein sequence ID" value="EHA55018.1"/>
    <property type="molecule type" value="Genomic_DNA"/>
</dbReference>
<feature type="region of interest" description="Disordered" evidence="5">
    <location>
        <begin position="585"/>
        <end position="764"/>
    </location>
</feature>
<feature type="compositionally biased region" description="Basic and acidic residues" evidence="5">
    <location>
        <begin position="588"/>
        <end position="598"/>
    </location>
</feature>
<dbReference type="GO" id="GO:0033314">
    <property type="term" value="P:mitotic DNA replication checkpoint signaling"/>
    <property type="evidence" value="ECO:0007669"/>
    <property type="project" value="TreeGrafter"/>
</dbReference>
<feature type="region of interest" description="Disordered" evidence="5">
    <location>
        <begin position="944"/>
        <end position="979"/>
    </location>
</feature>
<dbReference type="Pfam" id="PF09444">
    <property type="entry name" value="MRC1"/>
    <property type="match status" value="1"/>
</dbReference>
<keyword evidence="6" id="KW-0732">Signal</keyword>
<evidence type="ECO:0000256" key="5">
    <source>
        <dbReference type="SAM" id="MobiDB-lite"/>
    </source>
</evidence>
<dbReference type="VEuPathDB" id="FungiDB:MGG_01813"/>
<feature type="compositionally biased region" description="Acidic residues" evidence="5">
    <location>
        <begin position="1027"/>
        <end position="1037"/>
    </location>
</feature>
<dbReference type="OMA" id="ERFNFRP"/>
<feature type="compositionally biased region" description="Basic and acidic residues" evidence="5">
    <location>
        <begin position="607"/>
        <end position="631"/>
    </location>
</feature>
<feature type="compositionally biased region" description="Polar residues" evidence="5">
    <location>
        <begin position="109"/>
        <end position="118"/>
    </location>
</feature>
<evidence type="ECO:0000256" key="4">
    <source>
        <dbReference type="SAM" id="Coils"/>
    </source>
</evidence>
<evidence type="ECO:0000256" key="2">
    <source>
        <dbReference type="ARBA" id="ARBA00022553"/>
    </source>
</evidence>
<feature type="compositionally biased region" description="Basic and acidic residues" evidence="5">
    <location>
        <begin position="440"/>
        <end position="452"/>
    </location>
</feature>
<dbReference type="RefSeq" id="XP_003714825.1">
    <property type="nucleotide sequence ID" value="XM_003714777.1"/>
</dbReference>
<feature type="region of interest" description="Disordered" evidence="5">
    <location>
        <begin position="993"/>
        <end position="1052"/>
    </location>
</feature>
<feature type="coiled-coil region" evidence="4">
    <location>
        <begin position="1366"/>
        <end position="1393"/>
    </location>
</feature>
<organism evidence="8 9">
    <name type="scientific">Pyricularia oryzae (strain 70-15 / ATCC MYA-4617 / FGSC 8958)</name>
    <name type="common">Rice blast fungus</name>
    <name type="synonym">Magnaporthe oryzae</name>
    <dbReference type="NCBI Taxonomy" id="242507"/>
    <lineage>
        <taxon>Eukaryota</taxon>
        <taxon>Fungi</taxon>
        <taxon>Dikarya</taxon>
        <taxon>Ascomycota</taxon>
        <taxon>Pezizomycotina</taxon>
        <taxon>Sordariomycetes</taxon>
        <taxon>Sordariomycetidae</taxon>
        <taxon>Magnaporthales</taxon>
        <taxon>Pyriculariaceae</taxon>
        <taxon>Pyricularia</taxon>
    </lineage>
</organism>
<feature type="compositionally biased region" description="Polar residues" evidence="5">
    <location>
        <begin position="743"/>
        <end position="756"/>
    </location>
</feature>
<feature type="compositionally biased region" description="Basic residues" evidence="5">
    <location>
        <begin position="175"/>
        <end position="187"/>
    </location>
</feature>
<keyword evidence="4" id="KW-0175">Coiled coil</keyword>
<comment type="subcellular location">
    <subcellularLocation>
        <location evidence="1">Nucleus</location>
    </subcellularLocation>
</comment>
<proteinExistence type="predicted"/>